<evidence type="ECO:0000256" key="3">
    <source>
        <dbReference type="ARBA" id="ARBA00008343"/>
    </source>
</evidence>
<dbReference type="InterPro" id="IPR004036">
    <property type="entry name" value="Endonuclease-III-like_CS2"/>
</dbReference>
<keyword evidence="12" id="KW-0234">DNA repair</keyword>
<protein>
    <recommendedName>
        <fullName evidence="5 14">Adenine DNA glycosylase</fullName>
        <ecNumber evidence="4 14">3.2.2.31</ecNumber>
    </recommendedName>
</protein>
<dbReference type="RefSeq" id="WP_156991063.1">
    <property type="nucleotide sequence ID" value="NZ_VWXL01000084.1"/>
</dbReference>
<dbReference type="InterPro" id="IPR015797">
    <property type="entry name" value="NUDIX_hydrolase-like_dom_sf"/>
</dbReference>
<gene>
    <name evidence="16" type="primary">mutY</name>
    <name evidence="16" type="ORF">CAFE_29670</name>
</gene>
<evidence type="ECO:0000256" key="8">
    <source>
        <dbReference type="ARBA" id="ARBA00022763"/>
    </source>
</evidence>
<dbReference type="InterPro" id="IPR005760">
    <property type="entry name" value="A/G_AdeGlyc_MutY"/>
</dbReference>
<dbReference type="PANTHER" id="PTHR42944">
    <property type="entry name" value="ADENINE DNA GLYCOSYLASE"/>
    <property type="match status" value="1"/>
</dbReference>
<comment type="function">
    <text evidence="2">Adenine glycosylase active on G-A mispairs. MutY also corrects error-prone DNA synthesis past GO lesions which are due to the oxidatively damaged form of guanine: 7,8-dihydro-8-oxoguanine (8-oxo-dGTP).</text>
</comment>
<dbReference type="CDD" id="cd00056">
    <property type="entry name" value="ENDO3c"/>
    <property type="match status" value="1"/>
</dbReference>
<evidence type="ECO:0000256" key="14">
    <source>
        <dbReference type="RuleBase" id="RU365096"/>
    </source>
</evidence>
<accession>A0A6N8I2V8</accession>
<dbReference type="Gene3D" id="1.10.1670.10">
    <property type="entry name" value="Helix-hairpin-Helix base-excision DNA repair enzymes (C-terminal)"/>
    <property type="match status" value="1"/>
</dbReference>
<comment type="caution">
    <text evidence="16">The sequence shown here is derived from an EMBL/GenBank/DDBJ whole genome shotgun (WGS) entry which is preliminary data.</text>
</comment>
<dbReference type="GO" id="GO:0035485">
    <property type="term" value="F:adenine/guanine mispair binding"/>
    <property type="evidence" value="ECO:0007669"/>
    <property type="project" value="TreeGrafter"/>
</dbReference>
<comment type="catalytic activity">
    <reaction evidence="1 14">
        <text>Hydrolyzes free adenine bases from 7,8-dihydro-8-oxoguanine:adenine mismatched double-stranded DNA, leaving an apurinic site.</text>
        <dbReference type="EC" id="3.2.2.31"/>
    </reaction>
</comment>
<dbReference type="GO" id="GO:0006284">
    <property type="term" value="P:base-excision repair"/>
    <property type="evidence" value="ECO:0007669"/>
    <property type="project" value="UniProtKB-UniRule"/>
</dbReference>
<proteinExistence type="inferred from homology"/>
<evidence type="ECO:0000256" key="13">
    <source>
        <dbReference type="ARBA" id="ARBA00023295"/>
    </source>
</evidence>
<reference evidence="16 17" key="1">
    <citation type="submission" date="2019-09" db="EMBL/GenBank/DDBJ databases">
        <title>Genome sequence of Clostridium sp. EA1.</title>
        <authorList>
            <person name="Poehlein A."/>
            <person name="Bengelsdorf F.R."/>
            <person name="Daniel R."/>
        </authorList>
    </citation>
    <scope>NUCLEOTIDE SEQUENCE [LARGE SCALE GENOMIC DNA]</scope>
    <source>
        <strain evidence="16 17">EA1</strain>
    </source>
</reference>
<evidence type="ECO:0000313" key="16">
    <source>
        <dbReference type="EMBL" id="MVB12235.1"/>
    </source>
</evidence>
<dbReference type="SUPFAM" id="SSF48150">
    <property type="entry name" value="DNA-glycosylase"/>
    <property type="match status" value="1"/>
</dbReference>
<dbReference type="InterPro" id="IPR003265">
    <property type="entry name" value="HhH-GPD_domain"/>
</dbReference>
<evidence type="ECO:0000256" key="11">
    <source>
        <dbReference type="ARBA" id="ARBA00023014"/>
    </source>
</evidence>
<dbReference type="GO" id="GO:0032357">
    <property type="term" value="F:oxidized purine DNA binding"/>
    <property type="evidence" value="ECO:0007669"/>
    <property type="project" value="TreeGrafter"/>
</dbReference>
<sequence length="350" mass="39091">MNLADIVRPLLRWYEENRRSLPWREEPTPYRVWISEIMLQQTRVEAVKPYFERFLRELPEVEALASAPEDRLLKLWEGLGYYSRVRNLQKAARIVVEQYGGILPGDPGELRKLPGIGEYTAGAISSIAFGRPEPAVDGNVLRVLARLTADERDIRDPAAKRLAAENLRGIYPAGRSGDFTQALMELGATVCLPNGAPLCERCPLSSLCEGLKTGRAEALPTASPKPARRREEKTVFLILCGGKAALQKRPETGLLAGMWEFPCAPGTLSEEEARLILSGWGVSAQGMEPLPGAKHVFTHVEWQMSGYLVKSEFMTKNFFWADREDLGSRCAVPSAYKKFLKILQSRCELC</sequence>
<dbReference type="OrthoDB" id="9802365at2"/>
<evidence type="ECO:0000256" key="4">
    <source>
        <dbReference type="ARBA" id="ARBA00012045"/>
    </source>
</evidence>
<comment type="similarity">
    <text evidence="3 14">Belongs to the Nth/MutY family.</text>
</comment>
<dbReference type="AlphaFoldDB" id="A0A6N8I2V8"/>
<keyword evidence="11" id="KW-0411">Iron-sulfur</keyword>
<dbReference type="PROSITE" id="PS01155">
    <property type="entry name" value="ENDONUCLEASE_III_2"/>
    <property type="match status" value="1"/>
</dbReference>
<keyword evidence="9 16" id="KW-0378">Hydrolase</keyword>
<dbReference type="CDD" id="cd03431">
    <property type="entry name" value="NUDIX_DNA_Glycosylase_C-MutY"/>
    <property type="match status" value="1"/>
</dbReference>
<keyword evidence="8 14" id="KW-0227">DNA damage</keyword>
<evidence type="ECO:0000256" key="9">
    <source>
        <dbReference type="ARBA" id="ARBA00022801"/>
    </source>
</evidence>
<dbReference type="GO" id="GO:0034039">
    <property type="term" value="F:8-oxo-7,8-dihydroguanine DNA N-glycosylase activity"/>
    <property type="evidence" value="ECO:0007669"/>
    <property type="project" value="TreeGrafter"/>
</dbReference>
<dbReference type="GO" id="GO:0046872">
    <property type="term" value="F:metal ion binding"/>
    <property type="evidence" value="ECO:0007669"/>
    <property type="project" value="UniProtKB-UniRule"/>
</dbReference>
<dbReference type="Pfam" id="PF00633">
    <property type="entry name" value="HHH"/>
    <property type="match status" value="1"/>
</dbReference>
<evidence type="ECO:0000259" key="15">
    <source>
        <dbReference type="SMART" id="SM00478"/>
    </source>
</evidence>
<name>A0A6N8I2V8_9FIRM</name>
<dbReference type="Pfam" id="PF00730">
    <property type="entry name" value="HhH-GPD"/>
    <property type="match status" value="1"/>
</dbReference>
<dbReference type="InterPro" id="IPR011257">
    <property type="entry name" value="DNA_glycosylase"/>
</dbReference>
<dbReference type="GO" id="GO:0006298">
    <property type="term" value="P:mismatch repair"/>
    <property type="evidence" value="ECO:0007669"/>
    <property type="project" value="TreeGrafter"/>
</dbReference>
<evidence type="ECO:0000256" key="6">
    <source>
        <dbReference type="ARBA" id="ARBA00022485"/>
    </source>
</evidence>
<dbReference type="GO" id="GO:0051539">
    <property type="term" value="F:4 iron, 4 sulfur cluster binding"/>
    <property type="evidence" value="ECO:0007669"/>
    <property type="project" value="UniProtKB-UniRule"/>
</dbReference>
<dbReference type="EC" id="3.2.2.31" evidence="4 14"/>
<organism evidence="16 17">
    <name type="scientific">Caproicibacter fermentans</name>
    <dbReference type="NCBI Taxonomy" id="2576756"/>
    <lineage>
        <taxon>Bacteria</taxon>
        <taxon>Bacillati</taxon>
        <taxon>Bacillota</taxon>
        <taxon>Clostridia</taxon>
        <taxon>Eubacteriales</taxon>
        <taxon>Acutalibacteraceae</taxon>
        <taxon>Caproicibacter</taxon>
    </lineage>
</organism>
<dbReference type="InterPro" id="IPR029119">
    <property type="entry name" value="MutY_C"/>
</dbReference>
<dbReference type="Gene3D" id="1.10.340.30">
    <property type="entry name" value="Hypothetical protein, domain 2"/>
    <property type="match status" value="1"/>
</dbReference>
<dbReference type="InterPro" id="IPR044298">
    <property type="entry name" value="MIG/MutY"/>
</dbReference>
<evidence type="ECO:0000256" key="12">
    <source>
        <dbReference type="ARBA" id="ARBA00023204"/>
    </source>
</evidence>
<dbReference type="SMART" id="SM00478">
    <property type="entry name" value="ENDO3c"/>
    <property type="match status" value="1"/>
</dbReference>
<dbReference type="Gene3D" id="3.90.79.10">
    <property type="entry name" value="Nucleoside Triphosphate Pyrophosphohydrolase"/>
    <property type="match status" value="1"/>
</dbReference>
<keyword evidence="10 14" id="KW-0408">Iron</keyword>
<dbReference type="InterPro" id="IPR023170">
    <property type="entry name" value="HhH_base_excis_C"/>
</dbReference>
<dbReference type="NCBIfam" id="TIGR01084">
    <property type="entry name" value="mutY"/>
    <property type="match status" value="1"/>
</dbReference>
<evidence type="ECO:0000256" key="7">
    <source>
        <dbReference type="ARBA" id="ARBA00022723"/>
    </source>
</evidence>
<dbReference type="PANTHER" id="PTHR42944:SF1">
    <property type="entry name" value="ADENINE DNA GLYCOSYLASE"/>
    <property type="match status" value="1"/>
</dbReference>
<dbReference type="FunFam" id="1.10.340.30:FF:000002">
    <property type="entry name" value="Adenine DNA glycosylase"/>
    <property type="match status" value="1"/>
</dbReference>
<comment type="cofactor">
    <cofactor evidence="14">
        <name>[4Fe-4S] cluster</name>
        <dbReference type="ChEBI" id="CHEBI:49883"/>
    </cofactor>
    <text evidence="14">Binds 1 [4Fe-4S] cluster.</text>
</comment>
<dbReference type="EMBL" id="VWXL01000084">
    <property type="protein sequence ID" value="MVB12235.1"/>
    <property type="molecule type" value="Genomic_DNA"/>
</dbReference>
<keyword evidence="17" id="KW-1185">Reference proteome</keyword>
<keyword evidence="6" id="KW-0004">4Fe-4S</keyword>
<dbReference type="Proteomes" id="UP000469440">
    <property type="component" value="Unassembled WGS sequence"/>
</dbReference>
<dbReference type="SUPFAM" id="SSF55811">
    <property type="entry name" value="Nudix"/>
    <property type="match status" value="1"/>
</dbReference>
<evidence type="ECO:0000256" key="5">
    <source>
        <dbReference type="ARBA" id="ARBA00022023"/>
    </source>
</evidence>
<evidence type="ECO:0000256" key="1">
    <source>
        <dbReference type="ARBA" id="ARBA00000843"/>
    </source>
</evidence>
<evidence type="ECO:0000313" key="17">
    <source>
        <dbReference type="Proteomes" id="UP000469440"/>
    </source>
</evidence>
<dbReference type="InterPro" id="IPR000445">
    <property type="entry name" value="HhH_motif"/>
</dbReference>
<keyword evidence="13 14" id="KW-0326">Glycosidase</keyword>
<dbReference type="GO" id="GO:0000701">
    <property type="term" value="F:purine-specific mismatch base pair DNA N-glycosylase activity"/>
    <property type="evidence" value="ECO:0007669"/>
    <property type="project" value="UniProtKB-EC"/>
</dbReference>
<evidence type="ECO:0000256" key="2">
    <source>
        <dbReference type="ARBA" id="ARBA00002933"/>
    </source>
</evidence>
<feature type="domain" description="HhH-GPD" evidence="15">
    <location>
        <begin position="38"/>
        <end position="189"/>
    </location>
</feature>
<keyword evidence="7" id="KW-0479">Metal-binding</keyword>
<evidence type="ECO:0000256" key="10">
    <source>
        <dbReference type="ARBA" id="ARBA00023004"/>
    </source>
</evidence>
<dbReference type="Pfam" id="PF14815">
    <property type="entry name" value="NUDIX_4"/>
    <property type="match status" value="1"/>
</dbReference>